<feature type="transmembrane region" description="Helical" evidence="1">
    <location>
        <begin position="7"/>
        <end position="30"/>
    </location>
</feature>
<dbReference type="InterPro" id="IPR036938">
    <property type="entry name" value="PAP2/HPO_sf"/>
</dbReference>
<dbReference type="SUPFAM" id="SSF48317">
    <property type="entry name" value="Acid phosphatase/Vanadium-dependent haloperoxidase"/>
    <property type="match status" value="1"/>
</dbReference>
<evidence type="ECO:0000259" key="2">
    <source>
        <dbReference type="SMART" id="SM00014"/>
    </source>
</evidence>
<comment type="caution">
    <text evidence="3">The sequence shown here is derived from an EMBL/GenBank/DDBJ whole genome shotgun (WGS) entry which is preliminary data.</text>
</comment>
<dbReference type="Gene3D" id="1.20.144.10">
    <property type="entry name" value="Phosphatidic acid phosphatase type 2/haloperoxidase"/>
    <property type="match status" value="1"/>
</dbReference>
<gene>
    <name evidence="3" type="ORF">ATJ78_0969</name>
</gene>
<feature type="transmembrane region" description="Helical" evidence="1">
    <location>
        <begin position="79"/>
        <end position="96"/>
    </location>
</feature>
<feature type="transmembrane region" description="Helical" evidence="1">
    <location>
        <begin position="238"/>
        <end position="265"/>
    </location>
</feature>
<protein>
    <submittedName>
        <fullName evidence="3">PAP2 superfamily protein</fullName>
    </submittedName>
</protein>
<reference evidence="3 4" key="1">
    <citation type="submission" date="2017-10" db="EMBL/GenBank/DDBJ databases">
        <title>Sequencing the genomes of 1000 actinobacteria strains.</title>
        <authorList>
            <person name="Klenk H.-P."/>
        </authorList>
    </citation>
    <scope>NUCLEOTIDE SEQUENCE [LARGE SCALE GENOMIC DNA]</scope>
    <source>
        <strain evidence="3 4">DSM 21798</strain>
    </source>
</reference>
<dbReference type="RefSeq" id="WP_143741373.1">
    <property type="nucleotide sequence ID" value="NZ_PDJE01000001.1"/>
</dbReference>
<dbReference type="Proteomes" id="UP000221369">
    <property type="component" value="Unassembled WGS sequence"/>
</dbReference>
<organism evidence="3 4">
    <name type="scientific">Paramicrobacterium agarici</name>
    <dbReference type="NCBI Taxonomy" id="630514"/>
    <lineage>
        <taxon>Bacteria</taxon>
        <taxon>Bacillati</taxon>
        <taxon>Actinomycetota</taxon>
        <taxon>Actinomycetes</taxon>
        <taxon>Micrococcales</taxon>
        <taxon>Microbacteriaceae</taxon>
        <taxon>Paramicrobacterium</taxon>
    </lineage>
</organism>
<dbReference type="EMBL" id="PDJE01000001">
    <property type="protein sequence ID" value="PFG30049.1"/>
    <property type="molecule type" value="Genomic_DNA"/>
</dbReference>
<feature type="transmembrane region" description="Helical" evidence="1">
    <location>
        <begin position="140"/>
        <end position="161"/>
    </location>
</feature>
<dbReference type="SMART" id="SM00014">
    <property type="entry name" value="acidPPc"/>
    <property type="match status" value="1"/>
</dbReference>
<keyword evidence="4" id="KW-1185">Reference proteome</keyword>
<keyword evidence="1" id="KW-1133">Transmembrane helix</keyword>
<sequence>MASRTRSILTAVVAALGFGVAFYMGVQTHLGQRVEERVLDSSIYSERSPLLALVTVPNLAIALGVVLVLGVARRAWADTAVAAVAMGLSNVFGQLLKHQILQRPDFSIDTVNTFPSGHTIAFTSTAFALVIVLPHVVRPLALPLAAAVAGIVCAQLVVFGWHRPSDVVGGVLLVVAVTAAANALRPARGRFAQRAAKAPARRALNLVALIIAIAAAVAIALAGTLAALHLLGPLEDSAWTLTVAAASGVIGGALASSAAIGWMLAARRSR</sequence>
<accession>A0A2A9DVW1</accession>
<keyword evidence="1" id="KW-0472">Membrane</keyword>
<feature type="transmembrane region" description="Helical" evidence="1">
    <location>
        <begin position="167"/>
        <end position="185"/>
    </location>
</feature>
<feature type="transmembrane region" description="Helical" evidence="1">
    <location>
        <begin position="116"/>
        <end position="133"/>
    </location>
</feature>
<proteinExistence type="predicted"/>
<dbReference type="InterPro" id="IPR000326">
    <property type="entry name" value="PAP2/HPO"/>
</dbReference>
<evidence type="ECO:0000313" key="4">
    <source>
        <dbReference type="Proteomes" id="UP000221369"/>
    </source>
</evidence>
<evidence type="ECO:0000313" key="3">
    <source>
        <dbReference type="EMBL" id="PFG30049.1"/>
    </source>
</evidence>
<feature type="transmembrane region" description="Helical" evidence="1">
    <location>
        <begin position="50"/>
        <end position="72"/>
    </location>
</feature>
<feature type="domain" description="Phosphatidic acid phosphatase type 2/haloperoxidase" evidence="2">
    <location>
        <begin position="79"/>
        <end position="182"/>
    </location>
</feature>
<dbReference type="AlphaFoldDB" id="A0A2A9DVW1"/>
<keyword evidence="1" id="KW-0812">Transmembrane</keyword>
<evidence type="ECO:0000256" key="1">
    <source>
        <dbReference type="SAM" id="Phobius"/>
    </source>
</evidence>
<feature type="transmembrane region" description="Helical" evidence="1">
    <location>
        <begin position="206"/>
        <end position="232"/>
    </location>
</feature>
<dbReference type="Pfam" id="PF01569">
    <property type="entry name" value="PAP2"/>
    <property type="match status" value="1"/>
</dbReference>
<name>A0A2A9DVW1_9MICO</name>